<reference evidence="3" key="1">
    <citation type="submission" date="2016-05" db="EMBL/GenBank/DDBJ databases">
        <title>Comparative genomics of biotechnologically important yeasts.</title>
        <authorList>
            <consortium name="DOE Joint Genome Institute"/>
            <person name="Riley R."/>
            <person name="Haridas S."/>
            <person name="Wolfe K.H."/>
            <person name="Lopes M.R."/>
            <person name="Hittinger C.T."/>
            <person name="Goker M."/>
            <person name="Salamov A."/>
            <person name="Wisecaver J."/>
            <person name="Long T.M."/>
            <person name="Aerts A.L."/>
            <person name="Barry K."/>
            <person name="Choi C."/>
            <person name="Clum A."/>
            <person name="Coughlan A.Y."/>
            <person name="Deshpande S."/>
            <person name="Douglass A.P."/>
            <person name="Hanson S.J."/>
            <person name="Klenk H.-P."/>
            <person name="Labutti K."/>
            <person name="Lapidus A."/>
            <person name="Lindquist E."/>
            <person name="Lipzen A."/>
            <person name="Meier-Kolthoff J.P."/>
            <person name="Ohm R.A."/>
            <person name="Otillar R.P."/>
            <person name="Pangilinan J."/>
            <person name="Peng Y."/>
            <person name="Rokas A."/>
            <person name="Rosa C.A."/>
            <person name="Scheuner C."/>
            <person name="Sibirny A.A."/>
            <person name="Slot J.C."/>
            <person name="Stielow J.B."/>
            <person name="Sun H."/>
            <person name="Kurtzman C.P."/>
            <person name="Blackwell M."/>
            <person name="Grigoriev I.V."/>
            <person name="Jeffries T.W."/>
        </authorList>
    </citation>
    <scope>NUCLEOTIDE SEQUENCE [LARGE SCALE GENOMIC DNA]</scope>
    <source>
        <strain evidence="3">NRRL Y-1933</strain>
    </source>
</reference>
<name>A0A1E4RFP5_9ASCO</name>
<proteinExistence type="predicted"/>
<gene>
    <name evidence="2" type="ORF">HYPBUDRAFT_153598</name>
</gene>
<evidence type="ECO:0000313" key="2">
    <source>
        <dbReference type="EMBL" id="ODV66073.1"/>
    </source>
</evidence>
<sequence length="69" mass="8197">MKAGHHHFNRVELDRLRGNQAGQTKKKGRCYSQKGTIQRNLSREKGKNRSMYYIHETKQIDRRNRIKGS</sequence>
<dbReference type="AlphaFoldDB" id="A0A1E4RFP5"/>
<protein>
    <submittedName>
        <fullName evidence="2">Uncharacterized protein</fullName>
    </submittedName>
</protein>
<dbReference type="Proteomes" id="UP000095085">
    <property type="component" value="Unassembled WGS sequence"/>
</dbReference>
<dbReference type="GeneID" id="30996178"/>
<organism evidence="2 3">
    <name type="scientific">Hyphopichia burtonii NRRL Y-1933</name>
    <dbReference type="NCBI Taxonomy" id="984485"/>
    <lineage>
        <taxon>Eukaryota</taxon>
        <taxon>Fungi</taxon>
        <taxon>Dikarya</taxon>
        <taxon>Ascomycota</taxon>
        <taxon>Saccharomycotina</taxon>
        <taxon>Pichiomycetes</taxon>
        <taxon>Debaryomycetaceae</taxon>
        <taxon>Hyphopichia</taxon>
    </lineage>
</organism>
<dbReference type="EMBL" id="KV454543">
    <property type="protein sequence ID" value="ODV66073.1"/>
    <property type="molecule type" value="Genomic_DNA"/>
</dbReference>
<evidence type="ECO:0000256" key="1">
    <source>
        <dbReference type="SAM" id="MobiDB-lite"/>
    </source>
</evidence>
<dbReference type="RefSeq" id="XP_020075140.1">
    <property type="nucleotide sequence ID" value="XM_020221629.1"/>
</dbReference>
<feature type="region of interest" description="Disordered" evidence="1">
    <location>
        <begin position="1"/>
        <end position="34"/>
    </location>
</feature>
<keyword evidence="3" id="KW-1185">Reference proteome</keyword>
<evidence type="ECO:0000313" key="3">
    <source>
        <dbReference type="Proteomes" id="UP000095085"/>
    </source>
</evidence>
<accession>A0A1E4RFP5</accession>